<dbReference type="EMBL" id="JAEACQ010000348">
    <property type="protein sequence ID" value="MBL7632744.1"/>
    <property type="molecule type" value="Genomic_DNA"/>
</dbReference>
<evidence type="ECO:0000313" key="4">
    <source>
        <dbReference type="Proteomes" id="UP000604475"/>
    </source>
</evidence>
<gene>
    <name evidence="3" type="ORF">I7412_37450</name>
</gene>
<evidence type="ECO:0000313" key="3">
    <source>
        <dbReference type="EMBL" id="MBL7632744.1"/>
    </source>
</evidence>
<dbReference type="GO" id="GO:0016787">
    <property type="term" value="F:hydrolase activity"/>
    <property type="evidence" value="ECO:0007669"/>
    <property type="project" value="InterPro"/>
</dbReference>
<name>A0A937URD1_9ACTN</name>
<dbReference type="AlphaFoldDB" id="A0A937URD1"/>
<dbReference type="Gene3D" id="3.20.20.140">
    <property type="entry name" value="Metal-dependent hydrolases"/>
    <property type="match status" value="1"/>
</dbReference>
<feature type="compositionally biased region" description="Low complexity" evidence="1">
    <location>
        <begin position="391"/>
        <end position="408"/>
    </location>
</feature>
<feature type="region of interest" description="Disordered" evidence="1">
    <location>
        <begin position="344"/>
        <end position="450"/>
    </location>
</feature>
<feature type="compositionally biased region" description="Gly residues" evidence="1">
    <location>
        <begin position="29"/>
        <end position="46"/>
    </location>
</feature>
<feature type="domain" description="Amidohydrolase-related" evidence="2">
    <location>
        <begin position="175"/>
        <end position="332"/>
    </location>
</feature>
<sequence length="450" mass="46267">MVTGQVGVAHFPDLVRSRLAARADARPAGPGGTPAGGERAGAGGRGDGGERPDGQRGDRGERGDGGQRGGDERDGGEKPDGEHGGERGGGGRGGGERGGGRGAAKATRENRAAVGRAVDVVGVKSVAAYRVGLELPAHRPTDREVIAAVRGWVGRLRTGAPLRLADPVLHSFLIWAGADLGLPVQIHTGFGDTDLHLARSNPLLLTDLLRALLPTGAPVLLLHCYPFHREAGYLAQVFPHVYLDVGLTTHSVGRGSSLVLGEALELAPFAKLLYSSDAFALAELYLLGATLFRRALSTFLAAGVADDDWTAPDADRVAAMICAGNARRVYRLAAPPAAEPAIAAPRVARPRAAKPRAAKPRAAKPRAAKPRAAKPRAAEPSAAKTTRSETAAAPAAGASAVVAAGAAARTRKRPSAASPISLVKEPRAATRPARTRSRGATRPEPPTDGG</sequence>
<reference evidence="3" key="1">
    <citation type="submission" date="2020-12" db="EMBL/GenBank/DDBJ databases">
        <title>Genomic characterization of non-nitrogen-fixing Frankia strains.</title>
        <authorList>
            <person name="Carlos-Shanley C."/>
            <person name="Guerra T."/>
            <person name="Hahn D."/>
        </authorList>
    </citation>
    <scope>NUCLEOTIDE SEQUENCE</scope>
    <source>
        <strain evidence="3">CN6</strain>
    </source>
</reference>
<dbReference type="Proteomes" id="UP000604475">
    <property type="component" value="Unassembled WGS sequence"/>
</dbReference>
<proteinExistence type="predicted"/>
<evidence type="ECO:0000256" key="1">
    <source>
        <dbReference type="SAM" id="MobiDB-lite"/>
    </source>
</evidence>
<dbReference type="Pfam" id="PF04909">
    <property type="entry name" value="Amidohydro_2"/>
    <property type="match status" value="1"/>
</dbReference>
<dbReference type="InterPro" id="IPR006680">
    <property type="entry name" value="Amidohydro-rel"/>
</dbReference>
<feature type="compositionally biased region" description="Basic residues" evidence="1">
    <location>
        <begin position="348"/>
        <end position="374"/>
    </location>
</feature>
<dbReference type="PANTHER" id="PTHR43383">
    <property type="entry name" value="NODULIN 6"/>
    <property type="match status" value="1"/>
</dbReference>
<accession>A0A937URD1</accession>
<keyword evidence="4" id="KW-1185">Reference proteome</keyword>
<feature type="region of interest" description="Disordered" evidence="1">
    <location>
        <begin position="21"/>
        <end position="112"/>
    </location>
</feature>
<feature type="compositionally biased region" description="Basic and acidic residues" evidence="1">
    <location>
        <begin position="47"/>
        <end position="86"/>
    </location>
</feature>
<comment type="caution">
    <text evidence="3">The sequence shown here is derived from an EMBL/GenBank/DDBJ whole genome shotgun (WGS) entry which is preliminary data.</text>
</comment>
<dbReference type="InterPro" id="IPR032466">
    <property type="entry name" value="Metal_Hydrolase"/>
</dbReference>
<dbReference type="SUPFAM" id="SSF51556">
    <property type="entry name" value="Metallo-dependent hydrolases"/>
    <property type="match status" value="1"/>
</dbReference>
<dbReference type="PANTHER" id="PTHR43383:SF2">
    <property type="entry name" value="AMIDOHYDROLASE 2 FAMILY PROTEIN"/>
    <property type="match status" value="1"/>
</dbReference>
<protein>
    <submittedName>
        <fullName evidence="3">Amidohydrolase family protein</fullName>
    </submittedName>
</protein>
<evidence type="ECO:0000259" key="2">
    <source>
        <dbReference type="Pfam" id="PF04909"/>
    </source>
</evidence>
<organism evidence="3 4">
    <name type="scientific">Frankia nepalensis</name>
    <dbReference type="NCBI Taxonomy" id="1836974"/>
    <lineage>
        <taxon>Bacteria</taxon>
        <taxon>Bacillati</taxon>
        <taxon>Actinomycetota</taxon>
        <taxon>Actinomycetes</taxon>
        <taxon>Frankiales</taxon>
        <taxon>Frankiaceae</taxon>
        <taxon>Frankia</taxon>
    </lineage>
</organism>